<evidence type="ECO:0000313" key="3">
    <source>
        <dbReference type="Proteomes" id="UP000029223"/>
    </source>
</evidence>
<keyword evidence="1" id="KW-0472">Membrane</keyword>
<evidence type="ECO:0000256" key="1">
    <source>
        <dbReference type="SAM" id="Phobius"/>
    </source>
</evidence>
<gene>
    <name evidence="2" type="ORF">JCM19239_3938</name>
</gene>
<dbReference type="EMBL" id="BBMS01000003">
    <property type="protein sequence ID" value="GAL24235.1"/>
    <property type="molecule type" value="Genomic_DNA"/>
</dbReference>
<keyword evidence="1" id="KW-0812">Transmembrane</keyword>
<accession>A0ABQ0J658</accession>
<keyword evidence="1" id="KW-1133">Transmembrane helix</keyword>
<organism evidence="2 3">
    <name type="scientific">Vibrio variabilis</name>
    <dbReference type="NCBI Taxonomy" id="990271"/>
    <lineage>
        <taxon>Bacteria</taxon>
        <taxon>Pseudomonadati</taxon>
        <taxon>Pseudomonadota</taxon>
        <taxon>Gammaproteobacteria</taxon>
        <taxon>Vibrionales</taxon>
        <taxon>Vibrionaceae</taxon>
        <taxon>Vibrio</taxon>
    </lineage>
</organism>
<comment type="caution">
    <text evidence="2">The sequence shown here is derived from an EMBL/GenBank/DDBJ whole genome shotgun (WGS) entry which is preliminary data.</text>
</comment>
<proteinExistence type="predicted"/>
<feature type="transmembrane region" description="Helical" evidence="1">
    <location>
        <begin position="99"/>
        <end position="120"/>
    </location>
</feature>
<evidence type="ECO:0000313" key="2">
    <source>
        <dbReference type="EMBL" id="GAL24235.1"/>
    </source>
</evidence>
<keyword evidence="3" id="KW-1185">Reference proteome</keyword>
<name>A0ABQ0J658_9VIBR</name>
<reference evidence="3" key="1">
    <citation type="submission" date="2014-09" db="EMBL/GenBank/DDBJ databases">
        <title>Vibrio variabilis JCM 19239. (C206) whole genome shotgun sequence.</title>
        <authorList>
            <person name="Sawabe T."/>
            <person name="Meirelles P."/>
            <person name="Nakanishi M."/>
            <person name="Sayaka M."/>
            <person name="Hattori M."/>
            <person name="Ohkuma M."/>
        </authorList>
    </citation>
    <scope>NUCLEOTIDE SEQUENCE [LARGE SCALE GENOMIC DNA]</scope>
    <source>
        <strain evidence="3">JCM 19239</strain>
    </source>
</reference>
<sequence>MSKNAPQVASLENELQALRQQLINERGKLAHSDGEYTSVTQIMTRFTDLKVKMELALQAYTSSQVSLEKSRIEAYRQLKYLVTVESATLPEDAKYPETIYNITLFAVLIAMIFAIGRIILSTIRELK</sequence>
<protein>
    <submittedName>
        <fullName evidence="2">Capsular polysaccharide export system inner membrane protein KpsE</fullName>
    </submittedName>
</protein>
<dbReference type="Proteomes" id="UP000029223">
    <property type="component" value="Unassembled WGS sequence"/>
</dbReference>